<evidence type="ECO:0000256" key="2">
    <source>
        <dbReference type="ARBA" id="ARBA00022723"/>
    </source>
</evidence>
<evidence type="ECO:0000256" key="5">
    <source>
        <dbReference type="ARBA" id="ARBA00024045"/>
    </source>
</evidence>
<evidence type="ECO:0008006" key="7">
    <source>
        <dbReference type="Google" id="ProtNLM"/>
    </source>
</evidence>
<keyword evidence="4" id="KW-0636">Prenylation</keyword>
<proteinExistence type="inferred from homology"/>
<dbReference type="PANTHER" id="PTHR45868:SF22">
    <property type="entry name" value="METAL ION-BINDING PROTEIN"/>
    <property type="match status" value="1"/>
</dbReference>
<gene>
    <name evidence="6" type="ORF">FSB_LOCUS13110</name>
</gene>
<dbReference type="Gene3D" id="3.30.70.100">
    <property type="match status" value="1"/>
</dbReference>
<protein>
    <recommendedName>
        <fullName evidence="7">HMA domain-containing protein</fullName>
    </recommendedName>
</protein>
<dbReference type="PANTHER" id="PTHR45868">
    <property type="entry name" value="HEAVY METAL-ASSOCIATED ISOPRENYLATED PLANT PROTEIN 33-RELATED"/>
    <property type="match status" value="1"/>
</dbReference>
<dbReference type="GO" id="GO:0046872">
    <property type="term" value="F:metal ion binding"/>
    <property type="evidence" value="ECO:0007669"/>
    <property type="project" value="UniProtKB-KW"/>
</dbReference>
<dbReference type="EMBL" id="OIVN01000768">
    <property type="protein sequence ID" value="SPC85228.1"/>
    <property type="molecule type" value="Genomic_DNA"/>
</dbReference>
<comment type="similarity">
    <text evidence="5">Belongs to the HIPP family.</text>
</comment>
<accession>A0A2N9FDL5</accession>
<keyword evidence="3" id="KW-0449">Lipoprotein</keyword>
<sequence>MALEYMSCSLKVDTQSPGWDRTLIKVLKSIKGLSYNIDVEEGVAHIRGKIDPKQLLKKLRKAGRKAELLEVHSHDPYENNDHIMYGRGYESCHNYPSYNYGRPMEPSHQYPYYPSHDPRYYGSGYYEPRTQYPRYRQYEPMTQYPYYQPFEPPAQRFPQPPSPMKIHPLYDPHYPCSIM</sequence>
<keyword evidence="2" id="KW-0479">Metal-binding</keyword>
<evidence type="ECO:0000256" key="1">
    <source>
        <dbReference type="ARBA" id="ARBA00022481"/>
    </source>
</evidence>
<dbReference type="SUPFAM" id="SSF55008">
    <property type="entry name" value="HMA, heavy metal-associated domain"/>
    <property type="match status" value="1"/>
</dbReference>
<evidence type="ECO:0000256" key="3">
    <source>
        <dbReference type="ARBA" id="ARBA00023288"/>
    </source>
</evidence>
<evidence type="ECO:0000256" key="4">
    <source>
        <dbReference type="ARBA" id="ARBA00023289"/>
    </source>
</evidence>
<reference evidence="6" key="1">
    <citation type="submission" date="2018-02" db="EMBL/GenBank/DDBJ databases">
        <authorList>
            <person name="Cohen D.B."/>
            <person name="Kent A.D."/>
        </authorList>
    </citation>
    <scope>NUCLEOTIDE SEQUENCE</scope>
</reference>
<organism evidence="6">
    <name type="scientific">Fagus sylvatica</name>
    <name type="common">Beechnut</name>
    <dbReference type="NCBI Taxonomy" id="28930"/>
    <lineage>
        <taxon>Eukaryota</taxon>
        <taxon>Viridiplantae</taxon>
        <taxon>Streptophyta</taxon>
        <taxon>Embryophyta</taxon>
        <taxon>Tracheophyta</taxon>
        <taxon>Spermatophyta</taxon>
        <taxon>Magnoliopsida</taxon>
        <taxon>eudicotyledons</taxon>
        <taxon>Gunneridae</taxon>
        <taxon>Pentapetalae</taxon>
        <taxon>rosids</taxon>
        <taxon>fabids</taxon>
        <taxon>Fagales</taxon>
        <taxon>Fagaceae</taxon>
        <taxon>Fagus</taxon>
    </lineage>
</organism>
<keyword evidence="1" id="KW-0488">Methylation</keyword>
<name>A0A2N9FDL5_FAGSY</name>
<dbReference type="AlphaFoldDB" id="A0A2N9FDL5"/>
<evidence type="ECO:0000313" key="6">
    <source>
        <dbReference type="EMBL" id="SPC85228.1"/>
    </source>
</evidence>
<dbReference type="InterPro" id="IPR036163">
    <property type="entry name" value="HMA_dom_sf"/>
</dbReference>